<sequence>MKEYYGNKFFCTRFLIRYKENSRGISSAISKIKYYNHFPPKYFAKKSNSFSFSLLQISAFSSSSVTSVSCSGEEINPHAHSVSYTIFFVLIHSR</sequence>
<evidence type="ECO:0000313" key="2">
    <source>
        <dbReference type="Proteomes" id="UP000283700"/>
    </source>
</evidence>
<protein>
    <submittedName>
        <fullName evidence="1">Uncharacterized protein</fullName>
    </submittedName>
</protein>
<dbReference type="Proteomes" id="UP000283700">
    <property type="component" value="Unassembled WGS sequence"/>
</dbReference>
<evidence type="ECO:0000313" key="1">
    <source>
        <dbReference type="EMBL" id="RHN16148.1"/>
    </source>
</evidence>
<gene>
    <name evidence="1" type="ORF">DWZ29_03315</name>
</gene>
<accession>A0A415UDF0</accession>
<dbReference type="EMBL" id="QRQO01000006">
    <property type="protein sequence ID" value="RHN16148.1"/>
    <property type="molecule type" value="Genomic_DNA"/>
</dbReference>
<name>A0A415UDF0_9FIRM</name>
<reference evidence="1 2" key="1">
    <citation type="submission" date="2018-08" db="EMBL/GenBank/DDBJ databases">
        <title>A genome reference for cultivated species of the human gut microbiota.</title>
        <authorList>
            <person name="Zou Y."/>
            <person name="Xue W."/>
            <person name="Luo G."/>
        </authorList>
    </citation>
    <scope>NUCLEOTIDE SEQUENCE [LARGE SCALE GENOMIC DNA]</scope>
    <source>
        <strain evidence="1 2">AF31-17AC</strain>
    </source>
</reference>
<dbReference type="AlphaFoldDB" id="A0A415UDF0"/>
<organism evidence="1 2">
    <name type="scientific">Anaerobutyricum hallii</name>
    <dbReference type="NCBI Taxonomy" id="39488"/>
    <lineage>
        <taxon>Bacteria</taxon>
        <taxon>Bacillati</taxon>
        <taxon>Bacillota</taxon>
        <taxon>Clostridia</taxon>
        <taxon>Lachnospirales</taxon>
        <taxon>Lachnospiraceae</taxon>
        <taxon>Anaerobutyricum</taxon>
    </lineage>
</organism>
<comment type="caution">
    <text evidence="1">The sequence shown here is derived from an EMBL/GenBank/DDBJ whole genome shotgun (WGS) entry which is preliminary data.</text>
</comment>
<proteinExistence type="predicted"/>